<comment type="caution">
    <text evidence="2">The sequence shown here is derived from an EMBL/GenBank/DDBJ whole genome shotgun (WGS) entry which is preliminary data.</text>
</comment>
<gene>
    <name evidence="2" type="ORF">IAC58_05930</name>
</gene>
<dbReference type="AlphaFoldDB" id="A0A9D9GWX8"/>
<evidence type="ECO:0000313" key="3">
    <source>
        <dbReference type="Proteomes" id="UP000823613"/>
    </source>
</evidence>
<sequence length="588" mass="66193">MKIKRKSLIVLALSTLSIGLYSCSEDNKNQGETPVINNQTRTISLEGIDDLKVGDTLKLDEVVKIVPGSNETSIEKEDLDFTYEVYSNPDVLSQYTIPSGVTIEKPHEITFTRAGTLVLKITSNGVTNYFLLEVKDNDVTSSVNKYFETHDISNYTVNQSFTMDENFINHVSEETPIFYRGDNYFYSPTNLMGVAINGTNKEGYYYQLNSVEDPDSFIPFMNESGAELDQASFNSSYPDLNDCFNSETMLYDSSIAEVFGDEYAYGIPYITETSSIFRATLNALGLTYQHTVNDTTFFSVYLSPVVENDGLNIYVISQVSGGNSILEGPYKLADVNQTSIDPVENFVNNAPVETLTSTSSLENRITGINSYTITTNGRYEDLSGEEITPDELYLGYVPTLDNMVIKVTSDGFMSNNFSFIDDRYDFDNAIILDQPGSRPNIYNGDSGTYTLIDQYDTDYESGNVISNWQNSTYLGATYRPNALFNPSTWRYPVYEVIGENEYRVTSYNDSLALVLLYHTLEGVSSPKMYTSDGPLYFYRNYSYMTLNMGSNITDPISGDIYFRLIDGESFYYHLNFVIDDINQTTISI</sequence>
<proteinExistence type="predicted"/>
<name>A0A9D9GWX8_9BACL</name>
<protein>
    <submittedName>
        <fullName evidence="2">Uncharacterized protein</fullName>
    </submittedName>
</protein>
<dbReference type="EMBL" id="JADIMY010000117">
    <property type="protein sequence ID" value="MBO8428061.1"/>
    <property type="molecule type" value="Genomic_DNA"/>
</dbReference>
<feature type="signal peptide" evidence="1">
    <location>
        <begin position="1"/>
        <end position="22"/>
    </location>
</feature>
<feature type="chain" id="PRO_5039280917" evidence="1">
    <location>
        <begin position="23"/>
        <end position="588"/>
    </location>
</feature>
<keyword evidence="1" id="KW-0732">Signal</keyword>
<reference evidence="2" key="2">
    <citation type="journal article" date="2021" name="PeerJ">
        <title>Extensive microbial diversity within the chicken gut microbiome revealed by metagenomics and culture.</title>
        <authorList>
            <person name="Gilroy R."/>
            <person name="Ravi A."/>
            <person name="Getino M."/>
            <person name="Pursley I."/>
            <person name="Horton D.L."/>
            <person name="Alikhan N.F."/>
            <person name="Baker D."/>
            <person name="Gharbi K."/>
            <person name="Hall N."/>
            <person name="Watson M."/>
            <person name="Adriaenssens E.M."/>
            <person name="Foster-Nyarko E."/>
            <person name="Jarju S."/>
            <person name="Secka A."/>
            <person name="Antonio M."/>
            <person name="Oren A."/>
            <person name="Chaudhuri R.R."/>
            <person name="La Ragione R."/>
            <person name="Hildebrand F."/>
            <person name="Pallen M.J."/>
        </authorList>
    </citation>
    <scope>NUCLEOTIDE SEQUENCE</scope>
    <source>
        <strain evidence="2">11159</strain>
    </source>
</reference>
<dbReference type="Proteomes" id="UP000823613">
    <property type="component" value="Unassembled WGS sequence"/>
</dbReference>
<evidence type="ECO:0000256" key="1">
    <source>
        <dbReference type="SAM" id="SignalP"/>
    </source>
</evidence>
<organism evidence="2 3">
    <name type="scientific">Candidatus Onthovivens merdipullorum</name>
    <dbReference type="NCBI Taxonomy" id="2840889"/>
    <lineage>
        <taxon>Bacteria</taxon>
        <taxon>Bacillati</taxon>
        <taxon>Bacillota</taxon>
        <taxon>Bacilli</taxon>
        <taxon>Bacillales</taxon>
        <taxon>Candidatus Onthovivens</taxon>
    </lineage>
</organism>
<dbReference type="PROSITE" id="PS51257">
    <property type="entry name" value="PROKAR_LIPOPROTEIN"/>
    <property type="match status" value="1"/>
</dbReference>
<reference evidence="2" key="1">
    <citation type="submission" date="2020-10" db="EMBL/GenBank/DDBJ databases">
        <authorList>
            <person name="Gilroy R."/>
        </authorList>
    </citation>
    <scope>NUCLEOTIDE SEQUENCE</scope>
    <source>
        <strain evidence="2">11159</strain>
    </source>
</reference>
<accession>A0A9D9GWX8</accession>
<evidence type="ECO:0000313" key="2">
    <source>
        <dbReference type="EMBL" id="MBO8428061.1"/>
    </source>
</evidence>